<dbReference type="GO" id="GO:0010997">
    <property type="term" value="F:anaphase-promoting complex binding"/>
    <property type="evidence" value="ECO:0007669"/>
    <property type="project" value="InterPro"/>
</dbReference>
<keyword evidence="1 4" id="KW-0853">WD repeat</keyword>
<keyword evidence="5" id="KW-0863">Zinc-finger</keyword>
<sequence>MQLYLSLKSMTFGVFICIKCSGAHRSLGVHISKVCNLVWSKNVNELVSTHGYSQNQIIVWRYPTMPKLATLTGHTYKVLYLAISPDGQTIVNGAGDETLWFWNVFLSPNSQSSDSLSCIGEK</sequence>
<proteinExistence type="predicted"/>
<evidence type="ECO:0000313" key="8">
    <source>
        <dbReference type="Proteomes" id="UP000823388"/>
    </source>
</evidence>
<reference evidence="7" key="1">
    <citation type="submission" date="2020-05" db="EMBL/GenBank/DDBJ databases">
        <title>WGS assembly of Panicum virgatum.</title>
        <authorList>
            <person name="Lovell J.T."/>
            <person name="Jenkins J."/>
            <person name="Shu S."/>
            <person name="Juenger T.E."/>
            <person name="Schmutz J."/>
        </authorList>
    </citation>
    <scope>NUCLEOTIDE SEQUENCE</scope>
    <source>
        <strain evidence="7">AP13</strain>
    </source>
</reference>
<dbReference type="PROSITE" id="PS50294">
    <property type="entry name" value="WD_REPEATS_REGION"/>
    <property type="match status" value="1"/>
</dbReference>
<keyword evidence="3" id="KW-0131">Cell cycle</keyword>
<dbReference type="InterPro" id="IPR033010">
    <property type="entry name" value="Cdc20/Fizzy"/>
</dbReference>
<dbReference type="PANTHER" id="PTHR19918:SF1">
    <property type="entry name" value="FIZZY-RELATED PROTEIN HOMOLOG"/>
    <property type="match status" value="1"/>
</dbReference>
<keyword evidence="2" id="KW-0677">Repeat</keyword>
<dbReference type="PANTHER" id="PTHR19918">
    <property type="entry name" value="CELL DIVISION CYCLE 20 CDC20 FIZZY -RELATED"/>
    <property type="match status" value="1"/>
</dbReference>
<evidence type="ECO:0000259" key="6">
    <source>
        <dbReference type="PROSITE" id="PS50115"/>
    </source>
</evidence>
<dbReference type="GO" id="GO:0031145">
    <property type="term" value="P:anaphase-promoting complex-dependent catabolic process"/>
    <property type="evidence" value="ECO:0007669"/>
    <property type="project" value="TreeGrafter"/>
</dbReference>
<dbReference type="PROSITE" id="PS50082">
    <property type="entry name" value="WD_REPEATS_2"/>
    <property type="match status" value="1"/>
</dbReference>
<gene>
    <name evidence="7" type="ORF">PVAP13_9NG582200</name>
</gene>
<dbReference type="GO" id="GO:0005096">
    <property type="term" value="F:GTPase activator activity"/>
    <property type="evidence" value="ECO:0007669"/>
    <property type="project" value="InterPro"/>
</dbReference>
<dbReference type="InterPro" id="IPR001164">
    <property type="entry name" value="ArfGAP_dom"/>
</dbReference>
<dbReference type="Gene3D" id="2.130.10.10">
    <property type="entry name" value="YVTN repeat-like/Quinoprotein amine dehydrogenase"/>
    <property type="match status" value="1"/>
</dbReference>
<protein>
    <recommendedName>
        <fullName evidence="6">Arf-GAP domain-containing protein</fullName>
    </recommendedName>
</protein>
<keyword evidence="5" id="KW-0479">Metal-binding</keyword>
<dbReference type="GO" id="GO:0005680">
    <property type="term" value="C:anaphase-promoting complex"/>
    <property type="evidence" value="ECO:0007669"/>
    <property type="project" value="TreeGrafter"/>
</dbReference>
<dbReference type="OrthoDB" id="10263272at2759"/>
<feature type="domain" description="Arf-GAP" evidence="6">
    <location>
        <begin position="9"/>
        <end position="57"/>
    </location>
</feature>
<comment type="caution">
    <text evidence="7">The sequence shown here is derived from an EMBL/GenBank/DDBJ whole genome shotgun (WGS) entry which is preliminary data.</text>
</comment>
<dbReference type="PROSITE" id="PS50115">
    <property type="entry name" value="ARFGAP"/>
    <property type="match status" value="1"/>
</dbReference>
<dbReference type="Proteomes" id="UP000823388">
    <property type="component" value="Chromosome 9N"/>
</dbReference>
<evidence type="ECO:0000256" key="1">
    <source>
        <dbReference type="ARBA" id="ARBA00022574"/>
    </source>
</evidence>
<dbReference type="InterPro" id="IPR015943">
    <property type="entry name" value="WD40/YVTN_repeat-like_dom_sf"/>
</dbReference>
<evidence type="ECO:0000256" key="3">
    <source>
        <dbReference type="ARBA" id="ARBA00023306"/>
    </source>
</evidence>
<keyword evidence="5" id="KW-0862">Zinc</keyword>
<keyword evidence="8" id="KW-1185">Reference proteome</keyword>
<dbReference type="InterPro" id="IPR036322">
    <property type="entry name" value="WD40_repeat_dom_sf"/>
</dbReference>
<dbReference type="GO" id="GO:1905786">
    <property type="term" value="P:positive regulation of anaphase-promoting complex-dependent catabolic process"/>
    <property type="evidence" value="ECO:0007669"/>
    <property type="project" value="TreeGrafter"/>
</dbReference>
<dbReference type="SUPFAM" id="SSF50978">
    <property type="entry name" value="WD40 repeat-like"/>
    <property type="match status" value="1"/>
</dbReference>
<accession>A0A8T0MX21</accession>
<evidence type="ECO:0000256" key="2">
    <source>
        <dbReference type="ARBA" id="ARBA00022737"/>
    </source>
</evidence>
<feature type="repeat" description="WD" evidence="4">
    <location>
        <begin position="71"/>
        <end position="104"/>
    </location>
</feature>
<dbReference type="Pfam" id="PF00400">
    <property type="entry name" value="WD40"/>
    <property type="match status" value="1"/>
</dbReference>
<dbReference type="AlphaFoldDB" id="A0A8T0MX21"/>
<evidence type="ECO:0000313" key="7">
    <source>
        <dbReference type="EMBL" id="KAG2541268.1"/>
    </source>
</evidence>
<evidence type="ECO:0000256" key="5">
    <source>
        <dbReference type="PROSITE-ProRule" id="PRU00288"/>
    </source>
</evidence>
<dbReference type="InterPro" id="IPR001680">
    <property type="entry name" value="WD40_rpt"/>
</dbReference>
<evidence type="ECO:0000256" key="4">
    <source>
        <dbReference type="PROSITE-ProRule" id="PRU00221"/>
    </source>
</evidence>
<name>A0A8T0MX21_PANVG</name>
<dbReference type="GO" id="GO:0008270">
    <property type="term" value="F:zinc ion binding"/>
    <property type="evidence" value="ECO:0007669"/>
    <property type="project" value="UniProtKB-KW"/>
</dbReference>
<dbReference type="EMBL" id="CM029054">
    <property type="protein sequence ID" value="KAG2541268.1"/>
    <property type="molecule type" value="Genomic_DNA"/>
</dbReference>
<dbReference type="SMART" id="SM00320">
    <property type="entry name" value="WD40"/>
    <property type="match status" value="2"/>
</dbReference>
<dbReference type="GO" id="GO:1990757">
    <property type="term" value="F:ubiquitin ligase activator activity"/>
    <property type="evidence" value="ECO:0007669"/>
    <property type="project" value="TreeGrafter"/>
</dbReference>
<organism evidence="7 8">
    <name type="scientific">Panicum virgatum</name>
    <name type="common">Blackwell switchgrass</name>
    <dbReference type="NCBI Taxonomy" id="38727"/>
    <lineage>
        <taxon>Eukaryota</taxon>
        <taxon>Viridiplantae</taxon>
        <taxon>Streptophyta</taxon>
        <taxon>Embryophyta</taxon>
        <taxon>Tracheophyta</taxon>
        <taxon>Spermatophyta</taxon>
        <taxon>Magnoliopsida</taxon>
        <taxon>Liliopsida</taxon>
        <taxon>Poales</taxon>
        <taxon>Poaceae</taxon>
        <taxon>PACMAD clade</taxon>
        <taxon>Panicoideae</taxon>
        <taxon>Panicodae</taxon>
        <taxon>Paniceae</taxon>
        <taxon>Panicinae</taxon>
        <taxon>Panicum</taxon>
        <taxon>Panicum sect. Hiantes</taxon>
    </lineage>
</organism>
<dbReference type="Pfam" id="PF01412">
    <property type="entry name" value="ArfGap"/>
    <property type="match status" value="1"/>
</dbReference>